<organism evidence="2 3">
    <name type="scientific">Candidatus Mesenet longicola</name>
    <dbReference type="NCBI Taxonomy" id="1892558"/>
    <lineage>
        <taxon>Bacteria</taxon>
        <taxon>Pseudomonadati</taxon>
        <taxon>Pseudomonadota</taxon>
        <taxon>Alphaproteobacteria</taxon>
        <taxon>Rickettsiales</taxon>
        <taxon>Anaplasmataceae</taxon>
        <taxon>Candidatus Mesenet</taxon>
    </lineage>
</organism>
<dbReference type="Pfam" id="PF13116">
    <property type="entry name" value="YhdP"/>
    <property type="match status" value="1"/>
</dbReference>
<feature type="domain" description="YhdP central" evidence="1">
    <location>
        <begin position="265"/>
        <end position="694"/>
    </location>
</feature>
<evidence type="ECO:0000313" key="3">
    <source>
        <dbReference type="Proteomes" id="UP000637906"/>
    </source>
</evidence>
<accession>A0A8J3HV86</accession>
<evidence type="ECO:0000313" key="2">
    <source>
        <dbReference type="EMBL" id="GHM59902.1"/>
    </source>
</evidence>
<gene>
    <name evidence="2" type="ORF">sL5_08950</name>
</gene>
<dbReference type="Proteomes" id="UP000637906">
    <property type="component" value="Unassembled WGS sequence"/>
</dbReference>
<sequence length="952" mass="106583">MKKVFALLLSIIIVLLLSWCTYLYIKDKNDIAININYVNFHVKNKLLKILPDSQINIHNTKLIWQKSDEKLYLLLEGIAINNQDTTIEIPKVFLFSKAGLAFLFDSSNIALVSVIDPYILLGKKHSSQKHDIVAQARTFFNNMPLWMEIKVNGLIIERELAGKLNINELIIDKQKERNISTISVVVDNRSEDDMLINLRASEDNNHSITTLVEFSNLNIGLLLDSVVPTLSGKFSVNIDKKDKITDGQLSIWKAKGAVKLHSDLEPINLNSANLKLRYSQNVADIHSLRAQIDQTNLLLSGEVNTETEQISLKAQIDKVPAKSLCSYFPTSMNFKDWYCNHITAGDVLSAAVNLETTISDIISGQSLKNIDLKANIKDVTAKFHKDFESIDHLDGDISIQNNNLKVAADKAQFQGFTISNGNMEVSNLGKNDQRINIHGDASSDAYELFELFRIKEIAKVDKEHVLGEAKSEFNFNINDAGGFVANLASKIDNLSISNDFCDFSVSSYNFDLSFNNNLDIDFKSHGLMYDKPMQLNVNGNYEASNKLSYEFLGNISPRNAKKFTKWAEMDGYMNLNLKSRYDEHLVIEGKADLSELELIISSLGWNNELEDHNIIDFTAEIKDKDDILLRNVHAYGEDLDIELNGRINNGLYLDFNKLKLLYNDLKLQIQLNNDQSKFNISGESIDLSNLRASLGGGNKLRNTKVTMDVDKMIMKNDVVINDADLDFNCINDNYCNGKFSGLLPDGSDVVAEYSKIGLELYADNAGLFLKALNIADTLEGGKLSFYLSSMSENKTAYGMASLSDFYIVRTPILAKILALSSLQGIVNTLNNDGIYFHEFDIPFSYEDGIINIEESWMEGSELGISAIGKANLTDQTFNIKGQIIPAYALNKSIWRIPLLGKLLTGGKSRGVIAVDYKIKGNEQKNDVSVNLISALAPNILKRVLEAFNHPRK</sequence>
<comment type="caution">
    <text evidence="2">The sequence shown here is derived from an EMBL/GenBank/DDBJ whole genome shotgun (WGS) entry which is preliminary data.</text>
</comment>
<protein>
    <recommendedName>
        <fullName evidence="1">YhdP central domain-containing protein</fullName>
    </recommendedName>
</protein>
<dbReference type="InterPro" id="IPR011836">
    <property type="entry name" value="YhdP"/>
</dbReference>
<name>A0A8J3HV86_9RICK</name>
<dbReference type="InterPro" id="IPR025263">
    <property type="entry name" value="YhdP_central"/>
</dbReference>
<proteinExistence type="predicted"/>
<keyword evidence="3" id="KW-1185">Reference proteome</keyword>
<dbReference type="EMBL" id="BNGU01000045">
    <property type="protein sequence ID" value="GHM59902.1"/>
    <property type="molecule type" value="Genomic_DNA"/>
</dbReference>
<dbReference type="AlphaFoldDB" id="A0A8J3HV86"/>
<reference evidence="2 3" key="1">
    <citation type="journal article" date="2021" name="Microb. Ecol.">
        <title>Candidatus Mesenet longicola: Novel Endosymbionts of Brontispa longissima that Induce Cytoplasmic Incompatibility.</title>
        <authorList>
            <person name="Takano S."/>
            <person name="Gotoh Y."/>
            <person name="Hayashi T."/>
        </authorList>
    </citation>
    <scope>NUCLEOTIDE SEQUENCE [LARGE SCALE GENOMIC DNA]</scope>
    <source>
        <strain evidence="2">L5</strain>
    </source>
</reference>
<dbReference type="PANTHER" id="PTHR38690:SF1">
    <property type="entry name" value="PROTEASE"/>
    <property type="match status" value="1"/>
</dbReference>
<evidence type="ECO:0000259" key="1">
    <source>
        <dbReference type="Pfam" id="PF13116"/>
    </source>
</evidence>
<dbReference type="PANTHER" id="PTHR38690">
    <property type="entry name" value="PROTEASE-RELATED"/>
    <property type="match status" value="1"/>
</dbReference>